<protein>
    <submittedName>
        <fullName evidence="1">Uncharacterized protein</fullName>
    </submittedName>
</protein>
<accession>A0A2S9V685</accession>
<gene>
    <name evidence="1" type="ORF">C6Y40_18745</name>
</gene>
<dbReference type="Proteomes" id="UP000238949">
    <property type="component" value="Unassembled WGS sequence"/>
</dbReference>
<dbReference type="EMBL" id="PVNP01000193">
    <property type="protein sequence ID" value="PRO71966.1"/>
    <property type="molecule type" value="Genomic_DNA"/>
</dbReference>
<sequence length="85" mass="9731">MRQPAQEIPAQTHAGMTKEVHTGMTEIFSDDDGVILAGWQDSLAVQRLYLFPSSRNLRSKYPGSPYMLLWFFTYPVVLRFPSYCA</sequence>
<evidence type="ECO:0000313" key="2">
    <source>
        <dbReference type="Proteomes" id="UP000238949"/>
    </source>
</evidence>
<keyword evidence="2" id="KW-1185">Reference proteome</keyword>
<proteinExistence type="predicted"/>
<reference evidence="2" key="1">
    <citation type="journal article" date="2020" name="Int. J. Syst. Evol. Microbiol.">
        <title>Alteromonas alba sp. nov., a marine bacterium isolated from the seawater of the West Pacific Ocean.</title>
        <authorList>
            <person name="Sun C."/>
            <person name="Wu Y.-H."/>
            <person name="Xamxidin M."/>
            <person name="Cheng H."/>
            <person name="Xu X.-W."/>
        </authorList>
    </citation>
    <scope>NUCLEOTIDE SEQUENCE [LARGE SCALE GENOMIC DNA]</scope>
    <source>
        <strain evidence="2">190</strain>
    </source>
</reference>
<name>A0A2S9V685_9ALTE</name>
<comment type="caution">
    <text evidence="1">The sequence shown here is derived from an EMBL/GenBank/DDBJ whole genome shotgun (WGS) entry which is preliminary data.</text>
</comment>
<evidence type="ECO:0000313" key="1">
    <source>
        <dbReference type="EMBL" id="PRO71966.1"/>
    </source>
</evidence>
<organism evidence="1 2">
    <name type="scientific">Alteromonas alba</name>
    <dbReference type="NCBI Taxonomy" id="2079529"/>
    <lineage>
        <taxon>Bacteria</taxon>
        <taxon>Pseudomonadati</taxon>
        <taxon>Pseudomonadota</taxon>
        <taxon>Gammaproteobacteria</taxon>
        <taxon>Alteromonadales</taxon>
        <taxon>Alteromonadaceae</taxon>
        <taxon>Alteromonas/Salinimonas group</taxon>
        <taxon>Alteromonas</taxon>
    </lineage>
</organism>
<dbReference type="AlphaFoldDB" id="A0A2S9V685"/>